<dbReference type="PANTHER" id="PTHR39186:SF1">
    <property type="entry name" value="DUF2071 DOMAIN-CONTAINING PROTEIN"/>
    <property type="match status" value="1"/>
</dbReference>
<dbReference type="Pfam" id="PF09844">
    <property type="entry name" value="DUF2071"/>
    <property type="match status" value="1"/>
</dbReference>
<dbReference type="InterPro" id="IPR023375">
    <property type="entry name" value="ADC_dom_sf"/>
</dbReference>
<dbReference type="Proteomes" id="UP000195437">
    <property type="component" value="Chromosome"/>
</dbReference>
<evidence type="ECO:0000313" key="1">
    <source>
        <dbReference type="EMBL" id="ARU63232.1"/>
    </source>
</evidence>
<gene>
    <name evidence="1" type="ORF">CBW65_21320</name>
</gene>
<evidence type="ECO:0000313" key="2">
    <source>
        <dbReference type="Proteomes" id="UP000195437"/>
    </source>
</evidence>
<dbReference type="PANTHER" id="PTHR39186">
    <property type="entry name" value="DUF2071 FAMILY PROTEIN"/>
    <property type="match status" value="1"/>
</dbReference>
<dbReference type="SUPFAM" id="SSF160104">
    <property type="entry name" value="Acetoacetate decarboxylase-like"/>
    <property type="match status" value="1"/>
</dbReference>
<keyword evidence="2" id="KW-1185">Reference proteome</keyword>
<dbReference type="OrthoDB" id="150993at2"/>
<sequence>MLMNLTDHTAHRPYPLPKGPWLMTQTWENLLFAHWPVNAAVLRQLVPATLELDTYDDQAWIGIVPFQMSNIHARGIPPIPGTAAFPELNVRTYVKHGGKAGVYFFSLDAANRLAVATARRFFHLPYFNAEMSVQVDEQSRVNYASRRTHRDAPPAVFQADYRPVSAVWHSQPGTLDHWLTERYCLYTTYQNTVYCGEIHHLPWPLQHAEAEIRANTMFEVPDGAPLLQFAQKLVTLIWPLHKLT</sequence>
<reference evidence="2" key="1">
    <citation type="submission" date="2017-05" db="EMBL/GenBank/DDBJ databases">
        <authorList>
            <person name="Sung H."/>
        </authorList>
    </citation>
    <scope>NUCLEOTIDE SEQUENCE [LARGE SCALE GENOMIC DNA]</scope>
    <source>
        <strain evidence="2">AR23208</strain>
    </source>
</reference>
<dbReference type="EMBL" id="CP021434">
    <property type="protein sequence ID" value="ARU63232.1"/>
    <property type="molecule type" value="Genomic_DNA"/>
</dbReference>
<organism evidence="1 2">
    <name type="scientific">Tumebacillus avium</name>
    <dbReference type="NCBI Taxonomy" id="1903704"/>
    <lineage>
        <taxon>Bacteria</taxon>
        <taxon>Bacillati</taxon>
        <taxon>Bacillota</taxon>
        <taxon>Bacilli</taxon>
        <taxon>Bacillales</taxon>
        <taxon>Alicyclobacillaceae</taxon>
        <taxon>Tumebacillus</taxon>
    </lineage>
</organism>
<proteinExistence type="predicted"/>
<dbReference type="InterPro" id="IPR018644">
    <property type="entry name" value="DUF2071"/>
</dbReference>
<dbReference type="KEGG" id="tum:CBW65_21320"/>
<name>A0A1Y0IRG3_9BACL</name>
<protein>
    <recommendedName>
        <fullName evidence="3">DUF2071 domain-containing protein</fullName>
    </recommendedName>
</protein>
<evidence type="ECO:0008006" key="3">
    <source>
        <dbReference type="Google" id="ProtNLM"/>
    </source>
</evidence>
<dbReference type="Gene3D" id="2.40.400.10">
    <property type="entry name" value="Acetoacetate decarboxylase-like"/>
    <property type="match status" value="1"/>
</dbReference>
<accession>A0A1Y0IRG3</accession>
<dbReference type="AlphaFoldDB" id="A0A1Y0IRG3"/>